<dbReference type="Proteomes" id="UP001628091">
    <property type="component" value="Unassembled WGS sequence"/>
</dbReference>
<evidence type="ECO:0000313" key="2">
    <source>
        <dbReference type="Proteomes" id="UP001628091"/>
    </source>
</evidence>
<comment type="caution">
    <text evidence="1">The sequence shown here is derived from an EMBL/GenBank/DDBJ whole genome shotgun (WGS) entry which is preliminary data.</text>
</comment>
<protein>
    <submittedName>
        <fullName evidence="1">Uncharacterized protein</fullName>
    </submittedName>
</protein>
<sequence>MRLVNEQDNGLRRTLHSANHTMQPSLEFAPDTGTRLKKTDVEGEESHTLQYLGYIAGSHGQSQCFGYGRLTHTCLSHQNWIVLPTAHQYVYDLTQFPVSSYDRINPARARICGHVLRVKP</sequence>
<proteinExistence type="predicted"/>
<evidence type="ECO:0000313" key="1">
    <source>
        <dbReference type="EMBL" id="GAB1584253.1"/>
    </source>
</evidence>
<name>A0ABQ0H5N8_9HYPH</name>
<accession>A0ABQ0H5N8</accession>
<dbReference type="EMBL" id="BAAFZP010000002">
    <property type="protein sequence ID" value="GAB1584253.1"/>
    <property type="molecule type" value="Genomic_DNA"/>
</dbReference>
<organism evidence="1 2">
    <name type="scientific">Phyllobacterium phragmitis</name>
    <dbReference type="NCBI Taxonomy" id="2670329"/>
    <lineage>
        <taxon>Bacteria</taxon>
        <taxon>Pseudomonadati</taxon>
        <taxon>Pseudomonadota</taxon>
        <taxon>Alphaproteobacteria</taxon>
        <taxon>Hyphomicrobiales</taxon>
        <taxon>Phyllobacteriaceae</taxon>
        <taxon>Phyllobacterium</taxon>
    </lineage>
</organism>
<keyword evidence="2" id="KW-1185">Reference proteome</keyword>
<reference evidence="1 2" key="1">
    <citation type="submission" date="2024-10" db="EMBL/GenBank/DDBJ databases">
        <title>Isolation, draft genome sequencing and identification of Phyllobacterium sp. NSA23, isolated from leaf soil.</title>
        <authorList>
            <person name="Akita H."/>
        </authorList>
    </citation>
    <scope>NUCLEOTIDE SEQUENCE [LARGE SCALE GENOMIC DNA]</scope>
    <source>
        <strain evidence="1 2">NSA23</strain>
    </source>
</reference>
<gene>
    <name evidence="1" type="ORF">PPNSA23_41960</name>
</gene>